<organism evidence="1 2">
    <name type="scientific">Geodia barretti</name>
    <name type="common">Barrett's horny sponge</name>
    <dbReference type="NCBI Taxonomy" id="519541"/>
    <lineage>
        <taxon>Eukaryota</taxon>
        <taxon>Metazoa</taxon>
        <taxon>Porifera</taxon>
        <taxon>Demospongiae</taxon>
        <taxon>Heteroscleromorpha</taxon>
        <taxon>Tetractinellida</taxon>
        <taxon>Astrophorina</taxon>
        <taxon>Geodiidae</taxon>
        <taxon>Geodia</taxon>
    </lineage>
</organism>
<proteinExistence type="predicted"/>
<accession>A0AA35SWF7</accession>
<comment type="caution">
    <text evidence="1">The sequence shown here is derived from an EMBL/GenBank/DDBJ whole genome shotgun (WGS) entry which is preliminary data.</text>
</comment>
<reference evidence="1" key="1">
    <citation type="submission" date="2023-03" db="EMBL/GenBank/DDBJ databases">
        <authorList>
            <person name="Steffen K."/>
            <person name="Cardenas P."/>
        </authorList>
    </citation>
    <scope>NUCLEOTIDE SEQUENCE</scope>
</reference>
<evidence type="ECO:0000313" key="2">
    <source>
        <dbReference type="Proteomes" id="UP001174909"/>
    </source>
</evidence>
<protein>
    <submittedName>
        <fullName evidence="1">Uncharacterized protein</fullName>
    </submittedName>
</protein>
<name>A0AA35SWF7_GEOBA</name>
<dbReference type="EMBL" id="CASHTH010002886">
    <property type="protein sequence ID" value="CAI8036677.1"/>
    <property type="molecule type" value="Genomic_DNA"/>
</dbReference>
<evidence type="ECO:0000313" key="1">
    <source>
        <dbReference type="EMBL" id="CAI8036677.1"/>
    </source>
</evidence>
<sequence length="37" mass="4381">MSDWLELIRTIQEEWSSVMRESGGQFAMTLGMMRMLE</sequence>
<gene>
    <name evidence="1" type="ORF">GBAR_LOCUS20527</name>
</gene>
<dbReference type="AlphaFoldDB" id="A0AA35SWF7"/>
<keyword evidence="2" id="KW-1185">Reference proteome</keyword>
<dbReference type="Proteomes" id="UP001174909">
    <property type="component" value="Unassembled WGS sequence"/>
</dbReference>